<dbReference type="PIRSF" id="PIRSF002741">
    <property type="entry name" value="MppA"/>
    <property type="match status" value="1"/>
</dbReference>
<dbReference type="PANTHER" id="PTHR30290:SF9">
    <property type="entry name" value="OLIGOPEPTIDE-BINDING PROTEIN APPA"/>
    <property type="match status" value="1"/>
</dbReference>
<feature type="compositionally biased region" description="Acidic residues" evidence="4">
    <location>
        <begin position="27"/>
        <end position="47"/>
    </location>
</feature>
<dbReference type="Proteomes" id="UP000435187">
    <property type="component" value="Unassembled WGS sequence"/>
</dbReference>
<dbReference type="GO" id="GO:1904680">
    <property type="term" value="F:peptide transmembrane transporter activity"/>
    <property type="evidence" value="ECO:0007669"/>
    <property type="project" value="TreeGrafter"/>
</dbReference>
<dbReference type="InterPro" id="IPR000914">
    <property type="entry name" value="SBP_5_dom"/>
</dbReference>
<comment type="caution">
    <text evidence="7">The sequence shown here is derived from an EMBL/GenBank/DDBJ whole genome shotgun (WGS) entry which is preliminary data.</text>
</comment>
<dbReference type="GO" id="GO:0015833">
    <property type="term" value="P:peptide transport"/>
    <property type="evidence" value="ECO:0007669"/>
    <property type="project" value="TreeGrafter"/>
</dbReference>
<dbReference type="PANTHER" id="PTHR30290">
    <property type="entry name" value="PERIPLASMIC BINDING COMPONENT OF ABC TRANSPORTER"/>
    <property type="match status" value="1"/>
</dbReference>
<accession>A0A6N7QZ92</accession>
<keyword evidence="3 5" id="KW-0732">Signal</keyword>
<dbReference type="AlphaFoldDB" id="A0A6N7QZ92"/>
<evidence type="ECO:0000256" key="2">
    <source>
        <dbReference type="ARBA" id="ARBA00022448"/>
    </source>
</evidence>
<evidence type="ECO:0000256" key="5">
    <source>
        <dbReference type="SAM" id="SignalP"/>
    </source>
</evidence>
<dbReference type="Pfam" id="PF00496">
    <property type="entry name" value="SBP_bac_5"/>
    <property type="match status" value="1"/>
</dbReference>
<dbReference type="SUPFAM" id="SSF53850">
    <property type="entry name" value="Periplasmic binding protein-like II"/>
    <property type="match status" value="1"/>
</dbReference>
<feature type="chain" id="PRO_5027068330" evidence="5">
    <location>
        <begin position="25"/>
        <end position="540"/>
    </location>
</feature>
<organism evidence="7 8">
    <name type="scientific">Gracilibacillus thailandensis</name>
    <dbReference type="NCBI Taxonomy" id="563735"/>
    <lineage>
        <taxon>Bacteria</taxon>
        <taxon>Bacillati</taxon>
        <taxon>Bacillota</taxon>
        <taxon>Bacilli</taxon>
        <taxon>Bacillales</taxon>
        <taxon>Bacillaceae</taxon>
        <taxon>Gracilibacillus</taxon>
    </lineage>
</organism>
<evidence type="ECO:0000256" key="4">
    <source>
        <dbReference type="SAM" id="MobiDB-lite"/>
    </source>
</evidence>
<protein>
    <submittedName>
        <fullName evidence="7">Glutathione ABC transporter substrate-binding protein</fullName>
    </submittedName>
</protein>
<dbReference type="Gene3D" id="3.10.105.10">
    <property type="entry name" value="Dipeptide-binding Protein, Domain 3"/>
    <property type="match status" value="1"/>
</dbReference>
<proteinExistence type="inferred from homology"/>
<dbReference type="GO" id="GO:0043190">
    <property type="term" value="C:ATP-binding cassette (ABC) transporter complex"/>
    <property type="evidence" value="ECO:0007669"/>
    <property type="project" value="InterPro"/>
</dbReference>
<evidence type="ECO:0000256" key="3">
    <source>
        <dbReference type="ARBA" id="ARBA00022729"/>
    </source>
</evidence>
<dbReference type="Gene3D" id="3.90.76.10">
    <property type="entry name" value="Dipeptide-binding Protein, Domain 1"/>
    <property type="match status" value="1"/>
</dbReference>
<feature type="signal peptide" evidence="5">
    <location>
        <begin position="1"/>
        <end position="24"/>
    </location>
</feature>
<reference evidence="7 8" key="1">
    <citation type="submission" date="2019-10" db="EMBL/GenBank/DDBJ databases">
        <title>Gracilibacillus salitolerans sp. nov., a moderate halophile isolated from a saline soil in northwest China.</title>
        <authorList>
            <person name="Gan L."/>
        </authorList>
    </citation>
    <scope>NUCLEOTIDE SEQUENCE [LARGE SCALE GENOMIC DNA]</scope>
    <source>
        <strain evidence="7 8">TP2-8</strain>
    </source>
</reference>
<dbReference type="PROSITE" id="PS51257">
    <property type="entry name" value="PROKAR_LIPOPROTEIN"/>
    <property type="match status" value="1"/>
</dbReference>
<evidence type="ECO:0000313" key="8">
    <source>
        <dbReference type="Proteomes" id="UP000435187"/>
    </source>
</evidence>
<evidence type="ECO:0000313" key="7">
    <source>
        <dbReference type="EMBL" id="MRI65229.1"/>
    </source>
</evidence>
<comment type="similarity">
    <text evidence="1">Belongs to the bacterial solute-binding protein 5 family.</text>
</comment>
<gene>
    <name evidence="7" type="ORF">GH885_02575</name>
</gene>
<keyword evidence="2" id="KW-0813">Transport</keyword>
<dbReference type="InterPro" id="IPR039424">
    <property type="entry name" value="SBP_5"/>
</dbReference>
<dbReference type="GO" id="GO:0042597">
    <property type="term" value="C:periplasmic space"/>
    <property type="evidence" value="ECO:0007669"/>
    <property type="project" value="UniProtKB-ARBA"/>
</dbReference>
<feature type="region of interest" description="Disordered" evidence="4">
    <location>
        <begin position="27"/>
        <end position="54"/>
    </location>
</feature>
<dbReference type="InterPro" id="IPR030678">
    <property type="entry name" value="Peptide/Ni-bd"/>
</dbReference>
<evidence type="ECO:0000256" key="1">
    <source>
        <dbReference type="ARBA" id="ARBA00005695"/>
    </source>
</evidence>
<dbReference type="Gene3D" id="3.40.190.10">
    <property type="entry name" value="Periplasmic binding protein-like II"/>
    <property type="match status" value="1"/>
</dbReference>
<name>A0A6N7QZ92_9BACI</name>
<sequence>MKSKHLFLMLSLLFVLSIALVACAGDGEPEETTDENDSAEEGSENEEAAGSGGDLVITVPSDVVSLSAQGQNDVPSSNVRENIYETLTTLNDEQEIEPGLATDWEQVDDVTWEFHLQEGVTFHDGAEFNAEAVKKSFDRLADEKIASPYVFLIEQVESIEVVDDYTVRFNLEYPYAPLLANLAHSGTGIMSPTIIDKDYEQLEDGGDVDEYINQNPSGTGPFELEDWSAGESVTLTPYEDYWGDNAKLDSVQFKVVSEQSSRVAELETGVTHVADQIGPNNMSRVDGLPDASVLQSPSVSVSYIGFNIEKEPFDDVRVRQALSMAVDKDQIINGVMNGVGIPAIGALAPPVFGYDDSIEGLPYDVEKAKELLAEAGYEDGFETTIWTNDNEQRVDTAVALQAQLGEIGVDVEIQELEWGAYLEGTANGEHDMFILGWSTVTADADYGLYPLFHSSQQGEPGNRTFLADDEVDELLDEGRRETDPAARKEIYTEVQEKLVDLAPMIYTHHQEYLLGVSDSVKDFSINAQGIYQIKDAYIEE</sequence>
<feature type="domain" description="Solute-binding protein family 5" evidence="6">
    <location>
        <begin position="95"/>
        <end position="458"/>
    </location>
</feature>
<keyword evidence="8" id="KW-1185">Reference proteome</keyword>
<dbReference type="EMBL" id="WJEE01000003">
    <property type="protein sequence ID" value="MRI65229.1"/>
    <property type="molecule type" value="Genomic_DNA"/>
</dbReference>
<dbReference type="RefSeq" id="WP_153834098.1">
    <property type="nucleotide sequence ID" value="NZ_JBHUMW010000002.1"/>
</dbReference>
<evidence type="ECO:0000259" key="6">
    <source>
        <dbReference type="Pfam" id="PF00496"/>
    </source>
</evidence>
<dbReference type="CDD" id="cd08499">
    <property type="entry name" value="PBP2_Ylib_like"/>
    <property type="match status" value="1"/>
</dbReference>